<organism evidence="7">
    <name type="scientific">Oryza punctata</name>
    <name type="common">Red rice</name>
    <dbReference type="NCBI Taxonomy" id="4537"/>
    <lineage>
        <taxon>Eukaryota</taxon>
        <taxon>Viridiplantae</taxon>
        <taxon>Streptophyta</taxon>
        <taxon>Embryophyta</taxon>
        <taxon>Tracheophyta</taxon>
        <taxon>Spermatophyta</taxon>
        <taxon>Magnoliopsida</taxon>
        <taxon>Liliopsida</taxon>
        <taxon>Poales</taxon>
        <taxon>Poaceae</taxon>
        <taxon>BOP clade</taxon>
        <taxon>Oryzoideae</taxon>
        <taxon>Oryzeae</taxon>
        <taxon>Oryzinae</taxon>
        <taxon>Oryza</taxon>
    </lineage>
</organism>
<evidence type="ECO:0000256" key="5">
    <source>
        <dbReference type="ARBA" id="ARBA00023163"/>
    </source>
</evidence>
<evidence type="ECO:0000313" key="8">
    <source>
        <dbReference type="Proteomes" id="UP000026962"/>
    </source>
</evidence>
<dbReference type="Pfam" id="PF23121">
    <property type="entry name" value="SPOC_AIPP2"/>
    <property type="match status" value="1"/>
</dbReference>
<evidence type="ECO:0000256" key="4">
    <source>
        <dbReference type="ARBA" id="ARBA00023015"/>
    </source>
</evidence>
<feature type="domain" description="AIPP2-like SPOC-like" evidence="6">
    <location>
        <begin position="49"/>
        <end position="161"/>
    </location>
</feature>
<keyword evidence="4" id="KW-0805">Transcription regulation</keyword>
<dbReference type="Proteomes" id="UP000026962">
    <property type="component" value="Chromosome 6"/>
</dbReference>
<dbReference type="GO" id="GO:0140566">
    <property type="term" value="F:histone reader activity"/>
    <property type="evidence" value="ECO:0007669"/>
    <property type="project" value="InterPro"/>
</dbReference>
<proteinExistence type="predicted"/>
<dbReference type="HOGENOM" id="CLU_1512948_0_0_1"/>
<evidence type="ECO:0000259" key="6">
    <source>
        <dbReference type="Pfam" id="PF23121"/>
    </source>
</evidence>
<keyword evidence="8" id="KW-1185">Reference proteome</keyword>
<reference evidence="7" key="1">
    <citation type="submission" date="2015-04" db="UniProtKB">
        <authorList>
            <consortium name="EnsemblPlants"/>
        </authorList>
    </citation>
    <scope>IDENTIFICATION</scope>
</reference>
<dbReference type="PANTHER" id="PTHR33304">
    <property type="match status" value="1"/>
</dbReference>
<dbReference type="PANTHER" id="PTHR33304:SF49">
    <property type="entry name" value="OS12G0161500 PROTEIN"/>
    <property type="match status" value="1"/>
</dbReference>
<dbReference type="GO" id="GO:0008270">
    <property type="term" value="F:zinc ion binding"/>
    <property type="evidence" value="ECO:0007669"/>
    <property type="project" value="UniProtKB-KW"/>
</dbReference>
<sequence length="178" mass="20252">MINIDEEDDYDDKVPMDLRDSTKLAMPIAAQSIKRQFYHCIQPIDEPIWSGIFKIGGNDYIPFSAHLSTKSCKKVWDLSLSIPSIVQVTKLSRSEVWPSLEASSPTDDSIGLYFFPPKMRLDKYMDQLVREIVEKDMALSAVIGEPQMVVFPSTLLPEKISKYVCCLISNFKIILTKI</sequence>
<name>A0A0E0LBT2_ORYPU</name>
<dbReference type="STRING" id="4537.A0A0E0LBT2"/>
<evidence type="ECO:0000256" key="1">
    <source>
        <dbReference type="ARBA" id="ARBA00022723"/>
    </source>
</evidence>
<protein>
    <recommendedName>
        <fullName evidence="6">AIPP2-like SPOC-like domain-containing protein</fullName>
    </recommendedName>
</protein>
<dbReference type="InterPro" id="IPR056280">
    <property type="entry name" value="AIPP2-like_SPOC"/>
</dbReference>
<evidence type="ECO:0000256" key="2">
    <source>
        <dbReference type="ARBA" id="ARBA00022771"/>
    </source>
</evidence>
<keyword evidence="3" id="KW-0862">Zinc</keyword>
<keyword evidence="5" id="KW-0804">Transcription</keyword>
<dbReference type="EnsemblPlants" id="OPUNC06G14310.1">
    <property type="protein sequence ID" value="OPUNC06G14310.1"/>
    <property type="gene ID" value="OPUNC06G14310"/>
</dbReference>
<dbReference type="eggNOG" id="ENOG502SSKM">
    <property type="taxonomic scope" value="Eukaryota"/>
</dbReference>
<evidence type="ECO:0000313" key="7">
    <source>
        <dbReference type="EnsemblPlants" id="OPUNC06G14310.1"/>
    </source>
</evidence>
<reference evidence="7" key="2">
    <citation type="submission" date="2018-05" db="EMBL/GenBank/DDBJ databases">
        <title>OpunRS2 (Oryza punctata Reference Sequence Version 2).</title>
        <authorList>
            <person name="Zhang J."/>
            <person name="Kudrna D."/>
            <person name="Lee S."/>
            <person name="Talag J."/>
            <person name="Welchert J."/>
            <person name="Wing R.A."/>
        </authorList>
    </citation>
    <scope>NUCLEOTIDE SEQUENCE [LARGE SCALE GENOMIC DNA]</scope>
</reference>
<keyword evidence="2" id="KW-0863">Zinc-finger</keyword>
<dbReference type="AlphaFoldDB" id="A0A0E0LBT2"/>
<dbReference type="InterPro" id="IPR049914">
    <property type="entry name" value="PHD1-3/5-6"/>
</dbReference>
<keyword evidence="1" id="KW-0479">Metal-binding</keyword>
<evidence type="ECO:0000256" key="3">
    <source>
        <dbReference type="ARBA" id="ARBA00022833"/>
    </source>
</evidence>
<dbReference type="GO" id="GO:0034244">
    <property type="term" value="P:negative regulation of transcription elongation by RNA polymerase II"/>
    <property type="evidence" value="ECO:0007669"/>
    <property type="project" value="InterPro"/>
</dbReference>
<accession>A0A0E0LBT2</accession>
<dbReference type="Gramene" id="OPUNC06G14310.1">
    <property type="protein sequence ID" value="OPUNC06G14310.1"/>
    <property type="gene ID" value="OPUNC06G14310"/>
</dbReference>